<reference evidence="2 3" key="1">
    <citation type="submission" date="2021-04" db="EMBL/GenBank/DDBJ databases">
        <title>Metabacillus sp. strain KIGAM252 whole genome sequence.</title>
        <authorList>
            <person name="Seo M.-J."/>
            <person name="Cho E.-S."/>
            <person name="Hwang C.Y."/>
            <person name="Yoon D.J."/>
        </authorList>
    </citation>
    <scope>NUCLEOTIDE SEQUENCE [LARGE SCALE GENOMIC DNA]</scope>
    <source>
        <strain evidence="2 3">KIGAM252</strain>
    </source>
</reference>
<dbReference type="Pfam" id="PF17279">
    <property type="entry name" value="DUF5344"/>
    <property type="match status" value="1"/>
</dbReference>
<name>A0ABS5LIV2_9BACI</name>
<sequence>MATEIKIQYDEIEKALAAMQASIQAFHTDFPSGVGEGNEMDAMKKLNELNEACQKAMETYKELLIMNTDATKQSVDQMKKADKNLSAAISGER</sequence>
<dbReference type="RefSeq" id="WP_211561226.1">
    <property type="nucleotide sequence ID" value="NZ_JAGVRK010000001.1"/>
</dbReference>
<gene>
    <name evidence="2" type="ORF">J9317_18110</name>
</gene>
<dbReference type="EMBL" id="JAGVRK010000001">
    <property type="protein sequence ID" value="MBS2970662.1"/>
    <property type="molecule type" value="Genomic_DNA"/>
</dbReference>
<dbReference type="InterPro" id="IPR046318">
    <property type="entry name" value="DUF5344"/>
</dbReference>
<feature type="coiled-coil region" evidence="1">
    <location>
        <begin position="2"/>
        <end position="66"/>
    </location>
</feature>
<evidence type="ECO:0000313" key="2">
    <source>
        <dbReference type="EMBL" id="MBS2970662.1"/>
    </source>
</evidence>
<proteinExistence type="predicted"/>
<protein>
    <submittedName>
        <fullName evidence="2">YwqI/YxiC family protein</fullName>
    </submittedName>
</protein>
<organism evidence="2 3">
    <name type="scientific">Metabacillus flavus</name>
    <dbReference type="NCBI Taxonomy" id="2823519"/>
    <lineage>
        <taxon>Bacteria</taxon>
        <taxon>Bacillati</taxon>
        <taxon>Bacillota</taxon>
        <taxon>Bacilli</taxon>
        <taxon>Bacillales</taxon>
        <taxon>Bacillaceae</taxon>
        <taxon>Metabacillus</taxon>
    </lineage>
</organism>
<keyword evidence="3" id="KW-1185">Reference proteome</keyword>
<keyword evidence="1" id="KW-0175">Coiled coil</keyword>
<dbReference type="Proteomes" id="UP000682403">
    <property type="component" value="Unassembled WGS sequence"/>
</dbReference>
<evidence type="ECO:0000256" key="1">
    <source>
        <dbReference type="SAM" id="Coils"/>
    </source>
</evidence>
<evidence type="ECO:0000313" key="3">
    <source>
        <dbReference type="Proteomes" id="UP000682403"/>
    </source>
</evidence>
<comment type="caution">
    <text evidence="2">The sequence shown here is derived from an EMBL/GenBank/DDBJ whole genome shotgun (WGS) entry which is preliminary data.</text>
</comment>
<accession>A0ABS5LIV2</accession>